<evidence type="ECO:0008006" key="3">
    <source>
        <dbReference type="Google" id="ProtNLM"/>
    </source>
</evidence>
<proteinExistence type="predicted"/>
<dbReference type="EMBL" id="JBEPLY010000003">
    <property type="protein sequence ID" value="MET3599195.1"/>
    <property type="molecule type" value="Genomic_DNA"/>
</dbReference>
<gene>
    <name evidence="1" type="ORF">ABID12_001126</name>
</gene>
<organism evidence="1 2">
    <name type="scientific">Martelella mangrovi</name>
    <dbReference type="NCBI Taxonomy" id="1397477"/>
    <lineage>
        <taxon>Bacteria</taxon>
        <taxon>Pseudomonadati</taxon>
        <taxon>Pseudomonadota</taxon>
        <taxon>Alphaproteobacteria</taxon>
        <taxon>Hyphomicrobiales</taxon>
        <taxon>Aurantimonadaceae</taxon>
        <taxon>Martelella</taxon>
    </lineage>
</organism>
<dbReference type="Proteomes" id="UP001549164">
    <property type="component" value="Unassembled WGS sequence"/>
</dbReference>
<sequence>MAIELVLKAILCVEKKAKPPMSHDVYDLWHRTGLPKPNQDDLHRLAWMTEILYWSGRYAAPTKDEPFYKHKALKEKHQRRETLGRLNIFVPTQLGWNEFNSLFEKASDYFWDLEPQNPENYVF</sequence>
<comment type="caution">
    <text evidence="1">The sequence shown here is derived from an EMBL/GenBank/DDBJ whole genome shotgun (WGS) entry which is preliminary data.</text>
</comment>
<evidence type="ECO:0000313" key="2">
    <source>
        <dbReference type="Proteomes" id="UP001549164"/>
    </source>
</evidence>
<dbReference type="RefSeq" id="WP_354433431.1">
    <property type="nucleotide sequence ID" value="NZ_JBEPLY010000003.1"/>
</dbReference>
<name>A0ABV2I8J3_9HYPH</name>
<evidence type="ECO:0000313" key="1">
    <source>
        <dbReference type="EMBL" id="MET3599195.1"/>
    </source>
</evidence>
<protein>
    <recommendedName>
        <fullName evidence="3">HEPN domain-containing protein</fullName>
    </recommendedName>
</protein>
<reference evidence="1 2" key="1">
    <citation type="submission" date="2024-06" db="EMBL/GenBank/DDBJ databases">
        <title>Genomic Encyclopedia of Type Strains, Phase IV (KMG-IV): sequencing the most valuable type-strain genomes for metagenomic binning, comparative biology and taxonomic classification.</title>
        <authorList>
            <person name="Goeker M."/>
        </authorList>
    </citation>
    <scope>NUCLEOTIDE SEQUENCE [LARGE SCALE GENOMIC DNA]</scope>
    <source>
        <strain evidence="1 2">DSM 28102</strain>
    </source>
</reference>
<keyword evidence="2" id="KW-1185">Reference proteome</keyword>
<accession>A0ABV2I8J3</accession>